<proteinExistence type="predicted"/>
<dbReference type="KEGG" id="mtp:Mthe_0381"/>
<protein>
    <submittedName>
        <fullName evidence="1">Uncharacterized protein</fullName>
    </submittedName>
</protein>
<keyword evidence="2" id="KW-1185">Reference proteome</keyword>
<organism evidence="1 2">
    <name type="scientific">Methanothrix thermoacetophila (strain DSM 6194 / JCM 14653 / NBRC 101360 / PT)</name>
    <name type="common">Methanosaeta thermophila</name>
    <dbReference type="NCBI Taxonomy" id="349307"/>
    <lineage>
        <taxon>Archaea</taxon>
        <taxon>Methanobacteriati</taxon>
        <taxon>Methanobacteriota</taxon>
        <taxon>Stenosarchaea group</taxon>
        <taxon>Methanomicrobia</taxon>
        <taxon>Methanotrichales</taxon>
        <taxon>Methanotrichaceae</taxon>
        <taxon>Methanothrix</taxon>
    </lineage>
</organism>
<dbReference type="AlphaFoldDB" id="A0B650"/>
<sequence length="244" mass="26562">MTIKFKSSNDDISCEGGIKTRILILMAVLITVSSAVADPSYGSKVLPYDADESRALSAFSSAPVFAYSDANIRGIFDISDPVYIDVDPSDDAVNENDVRLTPFGSYPAGSQVRLGDQDYGYKLTPFGVSGMPGAQLVYFDVDGDEAYSIVDPVYLDVGPEYGRIDAGDVRITGYMTLQAGTRVRDSDPDNDKPAPVLPAMLCFMNLNGNINSGGWAIYDQGDRIYVDTQYPFYTVTVNDIRLFV</sequence>
<evidence type="ECO:0000313" key="1">
    <source>
        <dbReference type="EMBL" id="ABK14174.1"/>
    </source>
</evidence>
<gene>
    <name evidence="1" type="ordered locus">Mthe_0381</name>
</gene>
<dbReference type="EMBL" id="CP000477">
    <property type="protein sequence ID" value="ABK14174.1"/>
    <property type="molecule type" value="Genomic_DNA"/>
</dbReference>
<accession>A0B650</accession>
<dbReference type="Proteomes" id="UP000000674">
    <property type="component" value="Chromosome"/>
</dbReference>
<evidence type="ECO:0000313" key="2">
    <source>
        <dbReference type="Proteomes" id="UP000000674"/>
    </source>
</evidence>
<dbReference type="STRING" id="349307.Mthe_0381"/>
<reference evidence="1 2" key="1">
    <citation type="submission" date="2006-10" db="EMBL/GenBank/DDBJ databases">
        <title>Complete sequence of Methanosaeta thermophila PT.</title>
        <authorList>
            <consortium name="US DOE Joint Genome Institute"/>
            <person name="Copeland A."/>
            <person name="Lucas S."/>
            <person name="Lapidus A."/>
            <person name="Barry K."/>
            <person name="Detter J.C."/>
            <person name="Glavina del Rio T."/>
            <person name="Hammon N."/>
            <person name="Israni S."/>
            <person name="Pitluck S."/>
            <person name="Chain P."/>
            <person name="Malfatti S."/>
            <person name="Shin M."/>
            <person name="Vergez L."/>
            <person name="Schmutz J."/>
            <person name="Larimer F."/>
            <person name="Land M."/>
            <person name="Hauser L."/>
            <person name="Kyrpides N."/>
            <person name="Kim E."/>
            <person name="Smith K.S."/>
            <person name="Ingram-Smith C."/>
            <person name="Richardson P."/>
        </authorList>
    </citation>
    <scope>NUCLEOTIDE SEQUENCE [LARGE SCALE GENOMIC DNA]</scope>
    <source>
        <strain evidence="2">DSM 6194 / JCM 14653 / NBRC 101360 / PT</strain>
    </source>
</reference>
<dbReference type="HOGENOM" id="CLU_1136075_0_0_2"/>
<name>A0B650_METTP</name>